<dbReference type="RefSeq" id="WP_093504952.1">
    <property type="nucleotide sequence ID" value="NZ_BSSG01000005.1"/>
</dbReference>
<accession>A0A1I1WC35</accession>
<reference evidence="3" key="1">
    <citation type="submission" date="2016-10" db="EMBL/GenBank/DDBJ databases">
        <authorList>
            <person name="Varghese N."/>
            <person name="Submissions S."/>
        </authorList>
    </citation>
    <scope>NUCLEOTIDE SEQUENCE [LARGE SCALE GENOMIC DNA]</scope>
    <source>
        <strain evidence="3">JCM 2783</strain>
    </source>
</reference>
<keyword evidence="1" id="KW-0812">Transmembrane</keyword>
<feature type="transmembrane region" description="Helical" evidence="1">
    <location>
        <begin position="12"/>
        <end position="31"/>
    </location>
</feature>
<evidence type="ECO:0000313" key="3">
    <source>
        <dbReference type="Proteomes" id="UP000243950"/>
    </source>
</evidence>
<keyword evidence="1" id="KW-1133">Transmembrane helix</keyword>
<gene>
    <name evidence="2" type="ORF">SAMN05216372_105397</name>
</gene>
<feature type="transmembrane region" description="Helical" evidence="1">
    <location>
        <begin position="51"/>
        <end position="72"/>
    </location>
</feature>
<dbReference type="Pfam" id="PF08570">
    <property type="entry name" value="DUF1761"/>
    <property type="match status" value="1"/>
</dbReference>
<name>A0A1I1WC35_PSEOC</name>
<dbReference type="InterPro" id="IPR013879">
    <property type="entry name" value="DUF1761"/>
</dbReference>
<feature type="transmembrane region" description="Helical" evidence="1">
    <location>
        <begin position="84"/>
        <end position="108"/>
    </location>
</feature>
<keyword evidence="3" id="KW-1185">Reference proteome</keyword>
<dbReference type="AlphaFoldDB" id="A0A1I1WC35"/>
<dbReference type="Proteomes" id="UP000243950">
    <property type="component" value="Unassembled WGS sequence"/>
</dbReference>
<evidence type="ECO:0000313" key="2">
    <source>
        <dbReference type="EMBL" id="SFD92746.1"/>
    </source>
</evidence>
<dbReference type="EMBL" id="FOMO01000005">
    <property type="protein sequence ID" value="SFD92746.1"/>
    <property type="molecule type" value="Genomic_DNA"/>
</dbReference>
<feature type="transmembrane region" description="Helical" evidence="1">
    <location>
        <begin position="114"/>
        <end position="136"/>
    </location>
</feature>
<evidence type="ECO:0008006" key="4">
    <source>
        <dbReference type="Google" id="ProtNLM"/>
    </source>
</evidence>
<organism evidence="2 3">
    <name type="scientific">Pseudomonas straminea</name>
    <dbReference type="NCBI Taxonomy" id="47882"/>
    <lineage>
        <taxon>Bacteria</taxon>
        <taxon>Pseudomonadati</taxon>
        <taxon>Pseudomonadota</taxon>
        <taxon>Gammaproteobacteria</taxon>
        <taxon>Pseudomonadales</taxon>
        <taxon>Pseudomonadaceae</taxon>
        <taxon>Phytopseudomonas</taxon>
    </lineage>
</organism>
<evidence type="ECO:0000256" key="1">
    <source>
        <dbReference type="SAM" id="Phobius"/>
    </source>
</evidence>
<proteinExistence type="predicted"/>
<sequence length="137" mass="14658">MHLTLLSQDWVAVVIASVAHLILGGVWYTVLFRVRYARVMGLDEWPAKAPARFIVGPFVCSFVSIVTTAILLRALGINSQIDGLMLGALVGVGYIGATTANIAINPLFPHPYAYAALTVPLFLIGSLMSSSILVAMQ</sequence>
<keyword evidence="1" id="KW-0472">Membrane</keyword>
<protein>
    <recommendedName>
        <fullName evidence="4">DUF1761 domain-containing protein</fullName>
    </recommendedName>
</protein>